<dbReference type="PANTHER" id="PTHR23429">
    <property type="entry name" value="GLUCOSE-6-PHOSPHATE 1-DEHYDROGENASE G6PD"/>
    <property type="match status" value="1"/>
</dbReference>
<dbReference type="GO" id="GO:0004345">
    <property type="term" value="F:glucose-6-phosphate dehydrogenase activity"/>
    <property type="evidence" value="ECO:0007669"/>
    <property type="project" value="UniProtKB-UniRule"/>
</dbReference>
<dbReference type="InterPro" id="IPR022674">
    <property type="entry name" value="G6P_DH_NAD-bd"/>
</dbReference>
<dbReference type="FunFam" id="3.40.50.720:FF:000079">
    <property type="entry name" value="Glucose-6-phosphate 1-dehydrogenase"/>
    <property type="match status" value="1"/>
</dbReference>
<feature type="binding site" evidence="7">
    <location>
        <position position="50"/>
    </location>
    <ligand>
        <name>NADP(+)</name>
        <dbReference type="ChEBI" id="CHEBI:58349"/>
    </ligand>
</feature>
<evidence type="ECO:0000313" key="11">
    <source>
        <dbReference type="Proteomes" id="UP000031627"/>
    </source>
</evidence>
<comment type="caution">
    <text evidence="7">Lacks conserved residue(s) required for the propagation of feature annotation.</text>
</comment>
<keyword evidence="5 7" id="KW-0560">Oxidoreductase</keyword>
<reference evidence="11" key="1">
    <citation type="submission" date="2013-11" db="EMBL/GenBank/DDBJ databases">
        <title>Symbiont-containing voluminous jelly as an extraordinary maternal gift for overwintering insect nymphs.</title>
        <authorList>
            <person name="Kaiwa N."/>
            <person name="Hosokawa T."/>
            <person name="Nikoh N."/>
            <person name="Meng X.Y."/>
            <person name="Tanahashi M."/>
            <person name="Moriyama M."/>
            <person name="Maeda T."/>
            <person name="Yamaguchi K."/>
            <person name="Shigenobu S."/>
            <person name="Ito M."/>
            <person name="Fukatsu T."/>
        </authorList>
    </citation>
    <scope>NUCLEOTIDE SEQUENCE [LARGE SCALE GENOMIC DNA]</scope>
    <source>
        <strain evidence="11">UwTKB</strain>
    </source>
</reference>
<dbReference type="RefSeq" id="WP_041063252.1">
    <property type="nucleotide sequence ID" value="NZ_AP014521.1"/>
</dbReference>
<dbReference type="SUPFAM" id="SSF55347">
    <property type="entry name" value="Glyceraldehyde-3-phosphate dehydrogenase-like, C-terminal domain"/>
    <property type="match status" value="1"/>
</dbReference>
<organism evidence="10 11">
    <name type="scientific">Candidatus Tachikawaea gelatinosa</name>
    <dbReference type="NCBI Taxonomy" id="1410383"/>
    <lineage>
        <taxon>Bacteria</taxon>
        <taxon>Pseudomonadati</taxon>
        <taxon>Pseudomonadota</taxon>
        <taxon>Gammaproteobacteria</taxon>
        <taxon>Enterobacterales</taxon>
        <taxon>Enterobacteriaceae</taxon>
        <taxon>Candidatus Tachikawaea</taxon>
    </lineage>
</organism>
<evidence type="ECO:0000256" key="3">
    <source>
        <dbReference type="ARBA" id="ARBA00022526"/>
    </source>
</evidence>
<evidence type="ECO:0000256" key="2">
    <source>
        <dbReference type="ARBA" id="ARBA00009975"/>
    </source>
</evidence>
<evidence type="ECO:0000256" key="7">
    <source>
        <dbReference type="HAMAP-Rule" id="MF_00966"/>
    </source>
</evidence>
<protein>
    <recommendedName>
        <fullName evidence="7">Glucose-6-phosphate 1-dehydrogenase</fullName>
        <shortName evidence="7">G6PD</shortName>
        <ecNumber evidence="7">1.1.1.49</ecNumber>
    </recommendedName>
</protein>
<evidence type="ECO:0000256" key="5">
    <source>
        <dbReference type="ARBA" id="ARBA00023002"/>
    </source>
</evidence>
<feature type="domain" description="Glucose-6-phosphate dehydrogenase C-terminal" evidence="9">
    <location>
        <begin position="188"/>
        <end position="489"/>
    </location>
</feature>
<dbReference type="Proteomes" id="UP000031627">
    <property type="component" value="Chromosome"/>
</dbReference>
<dbReference type="GO" id="GO:0006006">
    <property type="term" value="P:glucose metabolic process"/>
    <property type="evidence" value="ECO:0007669"/>
    <property type="project" value="UniProtKB-KW"/>
</dbReference>
<dbReference type="STRING" id="1410383.TGUWTKB_4850"/>
<feature type="binding site" evidence="7">
    <location>
        <position position="345"/>
    </location>
    <ligand>
        <name>substrate</name>
    </ligand>
</feature>
<feature type="binding site" evidence="7">
    <location>
        <position position="181"/>
    </location>
    <ligand>
        <name>substrate</name>
    </ligand>
</feature>
<dbReference type="InterPro" id="IPR036291">
    <property type="entry name" value="NAD(P)-bd_dom_sf"/>
</dbReference>
<evidence type="ECO:0000259" key="9">
    <source>
        <dbReference type="Pfam" id="PF02781"/>
    </source>
</evidence>
<feature type="binding site" evidence="7">
    <location>
        <position position="177"/>
    </location>
    <ligand>
        <name>substrate</name>
    </ligand>
</feature>
<feature type="binding site" evidence="7">
    <location>
        <position position="234"/>
    </location>
    <ligand>
        <name>substrate</name>
    </ligand>
</feature>
<name>A0A090BWJ4_9ENTR</name>
<dbReference type="InterPro" id="IPR001282">
    <property type="entry name" value="G6P_DH"/>
</dbReference>
<comment type="catalytic activity">
    <reaction evidence="7">
        <text>D-glucose 6-phosphate + NADP(+) = 6-phospho-D-glucono-1,5-lactone + NADPH + H(+)</text>
        <dbReference type="Rhea" id="RHEA:15841"/>
        <dbReference type="ChEBI" id="CHEBI:15378"/>
        <dbReference type="ChEBI" id="CHEBI:57783"/>
        <dbReference type="ChEBI" id="CHEBI:57955"/>
        <dbReference type="ChEBI" id="CHEBI:58349"/>
        <dbReference type="ChEBI" id="CHEBI:61548"/>
        <dbReference type="EC" id="1.1.1.49"/>
    </reaction>
</comment>
<dbReference type="SUPFAM" id="SSF51735">
    <property type="entry name" value="NAD(P)-binding Rossmann-fold domains"/>
    <property type="match status" value="1"/>
</dbReference>
<dbReference type="AlphaFoldDB" id="A0A090BWJ4"/>
<comment type="pathway">
    <text evidence="1 7">Carbohydrate degradation; pentose phosphate pathway; D-ribulose 5-phosphate from D-glucose 6-phosphate (oxidative stage): step 1/3.</text>
</comment>
<keyword evidence="6 7" id="KW-0119">Carbohydrate metabolism</keyword>
<evidence type="ECO:0000256" key="1">
    <source>
        <dbReference type="ARBA" id="ARBA00004937"/>
    </source>
</evidence>
<dbReference type="NCBIfam" id="TIGR00871">
    <property type="entry name" value="zwf"/>
    <property type="match status" value="1"/>
</dbReference>
<evidence type="ECO:0000259" key="8">
    <source>
        <dbReference type="Pfam" id="PF00479"/>
    </source>
</evidence>
<evidence type="ECO:0000256" key="4">
    <source>
        <dbReference type="ARBA" id="ARBA00022857"/>
    </source>
</evidence>
<dbReference type="KEGG" id="sbw:TGUWTKB_4850"/>
<dbReference type="GO" id="GO:0009051">
    <property type="term" value="P:pentose-phosphate shunt, oxidative branch"/>
    <property type="evidence" value="ECO:0007669"/>
    <property type="project" value="TreeGrafter"/>
</dbReference>
<dbReference type="InterPro" id="IPR019796">
    <property type="entry name" value="G6P_DH_AS"/>
</dbReference>
<feature type="binding site" evidence="7">
    <location>
        <position position="340"/>
    </location>
    <ligand>
        <name>substrate</name>
    </ligand>
</feature>
<sequence length="492" mass="57018">MSIIKSFKACDLVIFGTKGDLARRKLLPSLYRLEKLEQIHKDTRIIGVGRAQWNKEKYIDIVKKSILDFSSTKIDQKILQKLTDRFCFLNLDVNDTNKFYQLKKLLDQKNRHTINYFAMPPDTFGAICKGLGTASLNAKPACIVIEKPLGLSLKTSQDINNSVGKFFEESQIFRIDHYLGKETVLNLLALRFSNSIFMNNWNKNIIDHIQITVAEEVGIEGRWNYFNHVGQTRDMVQNHLLQILTIIAMSTPANLNADSIRDEKVKVLNSLRRIDCKNIDLNTSRGQYSAGVLNGKKVVGYLEESDAQISKSDTETFVAIRVDIDNWRWSGVPFYLRTGKRLPKKYSEIVIYFKQPKINIFKDLYPVLAKNKLIIRLQPNEGIDFEFLNKTPGINHKYNLKPMKMSLNYFKDVKESCLIDAYERLLLDVMQGLQNLFVRRDEVELAWEWIDSIIYAWKIKRSKIEPYPAGTWGPYSSRKIIERDGFGWHLNI</sequence>
<feature type="domain" description="Glucose-6-phosphate dehydrogenase NAD-binding" evidence="8">
    <location>
        <begin position="13"/>
        <end position="186"/>
    </location>
</feature>
<dbReference type="PIRSF" id="PIRSF000110">
    <property type="entry name" value="G6PD"/>
    <property type="match status" value="1"/>
</dbReference>
<comment type="function">
    <text evidence="7">Catalyzes the oxidation of glucose 6-phosphate to 6-phosphogluconolactone.</text>
</comment>
<evidence type="ECO:0000256" key="6">
    <source>
        <dbReference type="ARBA" id="ARBA00023277"/>
    </source>
</evidence>
<reference evidence="10 11" key="2">
    <citation type="journal article" date="2014" name="Curr. Biol.">
        <title>Symbiont-Supplemented Maternal Investment Underpinning Host's Ecological Adaptation.</title>
        <authorList>
            <person name="Kaiwa N."/>
            <person name="Hosokawa T."/>
            <person name="Nikoh N."/>
            <person name="Tanahashi M."/>
            <person name="Moriyama M."/>
            <person name="Meng X.Y."/>
            <person name="Maeda T."/>
            <person name="Yamaguchi K."/>
            <person name="Shigenobu S."/>
            <person name="Ito M."/>
            <person name="Fukatsu T."/>
        </authorList>
    </citation>
    <scope>NUCLEOTIDE SEQUENCE [LARGE SCALE GENOMIC DNA]</scope>
    <source>
        <strain evidence="10 11">UwTKB</strain>
    </source>
</reference>
<feature type="binding site" evidence="7">
    <location>
        <position position="147"/>
    </location>
    <ligand>
        <name>NADP(+)</name>
        <dbReference type="ChEBI" id="CHEBI:58349"/>
    </ligand>
</feature>
<accession>A0A090BWJ4</accession>
<keyword evidence="11" id="KW-1185">Reference proteome</keyword>
<gene>
    <name evidence="7 10" type="primary">zwf</name>
    <name evidence="10" type="ORF">TGUWTKB_4850</name>
</gene>
<feature type="binding site" evidence="7">
    <location>
        <begin position="92"/>
        <end position="93"/>
    </location>
    <ligand>
        <name>NADP(+)</name>
        <dbReference type="ChEBI" id="CHEBI:58349"/>
    </ligand>
</feature>
<dbReference type="PRINTS" id="PR00079">
    <property type="entry name" value="G6PDHDRGNASE"/>
</dbReference>
<evidence type="ECO:0000313" key="10">
    <source>
        <dbReference type="EMBL" id="BAP58711.1"/>
    </source>
</evidence>
<dbReference type="FunFam" id="3.30.360.10:FF:000011">
    <property type="entry name" value="Glucose-6-phosphate 1-dehydrogenase"/>
    <property type="match status" value="1"/>
</dbReference>
<dbReference type="PANTHER" id="PTHR23429:SF0">
    <property type="entry name" value="GLUCOSE-6-PHOSPHATE 1-DEHYDROGENASE"/>
    <property type="match status" value="1"/>
</dbReference>
<keyword evidence="3 7" id="KW-0313">Glucose metabolism</keyword>
<keyword evidence="4 7" id="KW-0521">NADP</keyword>
<dbReference type="PROSITE" id="PS00069">
    <property type="entry name" value="G6P_DEHYDROGENASE"/>
    <property type="match status" value="1"/>
</dbReference>
<dbReference type="UniPathway" id="UPA00115">
    <property type="reaction ID" value="UER00408"/>
</dbReference>
<dbReference type="Gene3D" id="3.40.50.720">
    <property type="entry name" value="NAD(P)-binding Rossmann-like Domain"/>
    <property type="match status" value="1"/>
</dbReference>
<dbReference type="OrthoDB" id="9802739at2"/>
<feature type="active site" description="Proton acceptor" evidence="7">
    <location>
        <position position="239"/>
    </location>
</feature>
<dbReference type="GO" id="GO:0050661">
    <property type="term" value="F:NADP binding"/>
    <property type="evidence" value="ECO:0007669"/>
    <property type="project" value="UniProtKB-UniRule"/>
</dbReference>
<dbReference type="HOGENOM" id="CLU_013524_5_0_6"/>
<dbReference type="EMBL" id="AP014521">
    <property type="protein sequence ID" value="BAP58711.1"/>
    <property type="molecule type" value="Genomic_DNA"/>
</dbReference>
<feature type="binding site" evidence="7">
    <location>
        <position position="215"/>
    </location>
    <ligand>
        <name>substrate</name>
    </ligand>
</feature>
<dbReference type="InterPro" id="IPR022675">
    <property type="entry name" value="G6P_DH_C"/>
</dbReference>
<dbReference type="GO" id="GO:0005829">
    <property type="term" value="C:cytosol"/>
    <property type="evidence" value="ECO:0007669"/>
    <property type="project" value="TreeGrafter"/>
</dbReference>
<dbReference type="EC" id="1.1.1.49" evidence="7"/>
<dbReference type="Pfam" id="PF00479">
    <property type="entry name" value="G6PD_N"/>
    <property type="match status" value="1"/>
</dbReference>
<dbReference type="HAMAP" id="MF_00966">
    <property type="entry name" value="G6PD"/>
    <property type="match status" value="1"/>
</dbReference>
<dbReference type="Gene3D" id="3.30.360.10">
    <property type="entry name" value="Dihydrodipicolinate Reductase, domain 2"/>
    <property type="match status" value="1"/>
</dbReference>
<comment type="similarity">
    <text evidence="2 7">Belongs to the glucose-6-phosphate dehydrogenase family.</text>
</comment>
<proteinExistence type="inferred from homology"/>
<dbReference type="Pfam" id="PF02781">
    <property type="entry name" value="G6PD_C"/>
    <property type="match status" value="1"/>
</dbReference>